<dbReference type="Gene3D" id="3.40.50.300">
    <property type="entry name" value="P-loop containing nucleotide triphosphate hydrolases"/>
    <property type="match status" value="1"/>
</dbReference>
<dbReference type="InterPro" id="IPR027417">
    <property type="entry name" value="P-loop_NTPase"/>
</dbReference>
<accession>A0A5M6CE47</accession>
<protein>
    <submittedName>
        <fullName evidence="1">Uncharacterized protein</fullName>
    </submittedName>
</protein>
<dbReference type="Pfam" id="PF12775">
    <property type="entry name" value="AAA_7"/>
    <property type="match status" value="1"/>
</dbReference>
<dbReference type="EMBL" id="VWSG01000017">
    <property type="protein sequence ID" value="KAA5531725.1"/>
    <property type="molecule type" value="Genomic_DNA"/>
</dbReference>
<reference evidence="1 2" key="1">
    <citation type="submission" date="2019-09" db="EMBL/GenBank/DDBJ databases">
        <title>Genome sequence and assembly of Flavobacterium sp.</title>
        <authorList>
            <person name="Chhetri G."/>
        </authorList>
    </citation>
    <scope>NUCLEOTIDE SEQUENCE [LARGE SCALE GENOMIC DNA]</scope>
    <source>
        <strain evidence="1 2">SNL9</strain>
    </source>
</reference>
<evidence type="ECO:0000313" key="2">
    <source>
        <dbReference type="Proteomes" id="UP000325141"/>
    </source>
</evidence>
<evidence type="ECO:0000313" key="1">
    <source>
        <dbReference type="EMBL" id="KAA5531725.1"/>
    </source>
</evidence>
<dbReference type="Proteomes" id="UP000325141">
    <property type="component" value="Unassembled WGS sequence"/>
</dbReference>
<proteinExistence type="predicted"/>
<name>A0A5M6CE47_9FLAO</name>
<dbReference type="AlphaFoldDB" id="A0A5M6CE47"/>
<comment type="caution">
    <text evidence="1">The sequence shown here is derived from an EMBL/GenBank/DDBJ whole genome shotgun (WGS) entry which is preliminary data.</text>
</comment>
<keyword evidence="2" id="KW-1185">Reference proteome</keyword>
<organism evidence="1 2">
    <name type="scientific">Paenimyroides baculatum</name>
    <dbReference type="NCBI Taxonomy" id="2608000"/>
    <lineage>
        <taxon>Bacteria</taxon>
        <taxon>Pseudomonadati</taxon>
        <taxon>Bacteroidota</taxon>
        <taxon>Flavobacteriia</taxon>
        <taxon>Flavobacteriales</taxon>
        <taxon>Flavobacteriaceae</taxon>
        <taxon>Paenimyroides</taxon>
    </lineage>
</organism>
<gene>
    <name evidence="1" type="ORF">F0460_15140</name>
</gene>
<dbReference type="SUPFAM" id="SSF52540">
    <property type="entry name" value="P-loop containing nucleoside triphosphate hydrolases"/>
    <property type="match status" value="1"/>
</dbReference>
<sequence>MVINAEVLKTYDFSLGFNNTLEVTVDRKQYITQIEECLDNNQIIFLAGEEGCGKTVICQEFVKKK</sequence>
<dbReference type="RefSeq" id="WP_150014745.1">
    <property type="nucleotide sequence ID" value="NZ_VWSG01000017.1"/>
</dbReference>